<dbReference type="EMBL" id="CP138335">
    <property type="protein sequence ID" value="XBW07993.1"/>
    <property type="molecule type" value="Genomic_DNA"/>
</dbReference>
<evidence type="ECO:0000313" key="2">
    <source>
        <dbReference type="EMBL" id="XBW07993.1"/>
    </source>
</evidence>
<accession>A0AAU7V9F3</accession>
<dbReference type="PROSITE" id="PS51186">
    <property type="entry name" value="GNAT"/>
    <property type="match status" value="1"/>
</dbReference>
<dbReference type="InterPro" id="IPR016181">
    <property type="entry name" value="Acyl_CoA_acyltransferase"/>
</dbReference>
<dbReference type="Pfam" id="PF00583">
    <property type="entry name" value="Acetyltransf_1"/>
    <property type="match status" value="1"/>
</dbReference>
<sequence length="198" mass="21785">MDIRAAQSSDLPRVAELLGQVFAADPVLLEYVGYPTDPERVLTELFALQLDTFYLPTGEVDLAWSGDELLGAALWAAPGTSENITRQLPTLARLLGRHLPRALRLQRSWSEATPRFPHWYLYTLAVSPQARGRGVGTALLDHGIDRAEEMPIYLEATSERAAALYTRLGFVRLGTVPAPTSIDEIGMWRPGEAQSLAS</sequence>
<dbReference type="EC" id="2.3.1.-" evidence="2"/>
<organism evidence="2">
    <name type="scientific">Scrofimicrobium appendicitidis</name>
    <dbReference type="NCBI Taxonomy" id="3079930"/>
    <lineage>
        <taxon>Bacteria</taxon>
        <taxon>Bacillati</taxon>
        <taxon>Actinomycetota</taxon>
        <taxon>Actinomycetes</taxon>
        <taxon>Actinomycetales</taxon>
        <taxon>Actinomycetaceae</taxon>
        <taxon>Scrofimicrobium</taxon>
    </lineage>
</organism>
<dbReference type="SUPFAM" id="SSF55729">
    <property type="entry name" value="Acyl-CoA N-acyltransferases (Nat)"/>
    <property type="match status" value="1"/>
</dbReference>
<dbReference type="Gene3D" id="3.40.630.30">
    <property type="match status" value="1"/>
</dbReference>
<name>A0AAU7V9F3_9ACTO</name>
<dbReference type="RefSeq" id="WP_350258193.1">
    <property type="nucleotide sequence ID" value="NZ_CP138335.1"/>
</dbReference>
<reference evidence="2" key="1">
    <citation type="submission" date="2023-11" db="EMBL/GenBank/DDBJ databases">
        <title>Scrofimicrobium hongkongense sp. nov., isolated from a patient with peritonitis.</title>
        <authorList>
            <person name="Lao H.Y."/>
            <person name="Wong A.Y.P."/>
            <person name="Ng T.L."/>
            <person name="Wong R.Y.L."/>
            <person name="Yau M.C.Y."/>
            <person name="Lam J.Y.W."/>
            <person name="Siu G.K.H."/>
        </authorList>
    </citation>
    <scope>NUCLEOTIDE SEQUENCE</scope>
    <source>
        <strain evidence="2">R131</strain>
    </source>
</reference>
<dbReference type="PANTHER" id="PTHR42791">
    <property type="entry name" value="GNAT FAMILY ACETYLTRANSFERASE"/>
    <property type="match status" value="1"/>
</dbReference>
<dbReference type="PANTHER" id="PTHR42791:SF1">
    <property type="entry name" value="N-ACETYLTRANSFERASE DOMAIN-CONTAINING PROTEIN"/>
    <property type="match status" value="1"/>
</dbReference>
<protein>
    <submittedName>
        <fullName evidence="2">GNAT family N-acetyltransferase</fullName>
        <ecNumber evidence="2">2.3.1.-</ecNumber>
    </submittedName>
</protein>
<keyword evidence="2" id="KW-0808">Transferase</keyword>
<dbReference type="InterPro" id="IPR000182">
    <property type="entry name" value="GNAT_dom"/>
</dbReference>
<dbReference type="GO" id="GO:0016747">
    <property type="term" value="F:acyltransferase activity, transferring groups other than amino-acyl groups"/>
    <property type="evidence" value="ECO:0007669"/>
    <property type="project" value="InterPro"/>
</dbReference>
<dbReference type="KEGG" id="sapp:SAC06_00060"/>
<feature type="domain" description="N-acetyltransferase" evidence="1">
    <location>
        <begin position="1"/>
        <end position="192"/>
    </location>
</feature>
<gene>
    <name evidence="2" type="ORF">SAC06_00060</name>
</gene>
<keyword evidence="2" id="KW-0012">Acyltransferase</keyword>
<dbReference type="CDD" id="cd04301">
    <property type="entry name" value="NAT_SF"/>
    <property type="match status" value="1"/>
</dbReference>
<dbReference type="InterPro" id="IPR052523">
    <property type="entry name" value="Trichothecene_AcTrans"/>
</dbReference>
<dbReference type="AlphaFoldDB" id="A0AAU7V9F3"/>
<evidence type="ECO:0000259" key="1">
    <source>
        <dbReference type="PROSITE" id="PS51186"/>
    </source>
</evidence>
<proteinExistence type="predicted"/>